<dbReference type="Pfam" id="PF00557">
    <property type="entry name" value="Peptidase_M24"/>
    <property type="match status" value="1"/>
</dbReference>
<dbReference type="Proteomes" id="UP001145050">
    <property type="component" value="Unassembled WGS sequence"/>
</dbReference>
<protein>
    <submittedName>
        <fullName evidence="3">Xaa-Pro peptidase family protein</fullName>
    </submittedName>
</protein>
<dbReference type="InterPro" id="IPR029149">
    <property type="entry name" value="Creatin/AminoP/Spt16_N"/>
</dbReference>
<dbReference type="InterPro" id="IPR000994">
    <property type="entry name" value="Pept_M24"/>
</dbReference>
<proteinExistence type="predicted"/>
<accession>A0A9X3WXC0</accession>
<keyword evidence="4" id="KW-1185">Reference proteome</keyword>
<feature type="domain" description="Creatinase N-terminal" evidence="2">
    <location>
        <begin position="7"/>
        <end position="136"/>
    </location>
</feature>
<evidence type="ECO:0000259" key="2">
    <source>
        <dbReference type="Pfam" id="PF01321"/>
    </source>
</evidence>
<dbReference type="Gene3D" id="3.90.230.10">
    <property type="entry name" value="Creatinase/methionine aminopeptidase superfamily"/>
    <property type="match status" value="1"/>
</dbReference>
<dbReference type="SUPFAM" id="SSF53092">
    <property type="entry name" value="Creatinase/prolidase N-terminal domain"/>
    <property type="match status" value="1"/>
</dbReference>
<dbReference type="Gene3D" id="3.40.350.10">
    <property type="entry name" value="Creatinase/prolidase N-terminal domain"/>
    <property type="match status" value="1"/>
</dbReference>
<dbReference type="InterPro" id="IPR050659">
    <property type="entry name" value="Peptidase_M24B"/>
</dbReference>
<reference evidence="3" key="1">
    <citation type="submission" date="2022-06" db="EMBL/GenBank/DDBJ databases">
        <title>Aquibacillus sp. a new bacterium isolated from soil saline samples.</title>
        <authorList>
            <person name="Galisteo C."/>
            <person name="De La Haba R."/>
            <person name="Sanchez-Porro C."/>
            <person name="Ventosa A."/>
        </authorList>
    </citation>
    <scope>NUCLEOTIDE SEQUENCE</scope>
    <source>
        <strain evidence="3">3ASR75-11</strain>
    </source>
</reference>
<gene>
    <name evidence="3" type="ORF">NC797_15735</name>
</gene>
<comment type="caution">
    <text evidence="3">The sequence shown here is derived from an EMBL/GenBank/DDBJ whole genome shotgun (WGS) entry which is preliminary data.</text>
</comment>
<dbReference type="SUPFAM" id="SSF55920">
    <property type="entry name" value="Creatinase/aminopeptidase"/>
    <property type="match status" value="1"/>
</dbReference>
<feature type="domain" description="Peptidase M24" evidence="1">
    <location>
        <begin position="144"/>
        <end position="346"/>
    </location>
</feature>
<name>A0A9X3WXC0_9BACI</name>
<dbReference type="Pfam" id="PF01321">
    <property type="entry name" value="Creatinase_N"/>
    <property type="match status" value="1"/>
</dbReference>
<dbReference type="PANTHER" id="PTHR46112:SF3">
    <property type="entry name" value="AMINOPEPTIDASE YPDF"/>
    <property type="match status" value="1"/>
</dbReference>
<sequence length="367" mass="42069">MKLFKNRLEQCKSAIETKQINSIIVTSKANLQYLLGVELETGERMTALLIAPDQTAKLFIHEMFIEKLGDVDDHDITVIPYPDALNPIDTLTTHLSQTHTLSVDQNWPSHFLIRLMSHCPELSIYASDIVEKLREIKDRQEINALRQSSRIADAVMRQIKQLQRLPTTEKMISENIRDFFDENGVEELAFHPIVGIGKNSANPHHTSSNKNSDPNQPIMLDFGGVYNQYCSDVTRMTYFGRTNLEYEEIYKIVREMQLQALDMIKPGISFSEIDLSIRAGFRKWNYDNYFIHRTGHGIGLEAHEGPFIHQNNHDEVKEGMVLTIEPGLYLPNQFGVRIEDVVMVTNQGCEVLNQCSKDLHYLDVSYA</sequence>
<dbReference type="PANTHER" id="PTHR46112">
    <property type="entry name" value="AMINOPEPTIDASE"/>
    <property type="match status" value="1"/>
</dbReference>
<evidence type="ECO:0000313" key="4">
    <source>
        <dbReference type="Proteomes" id="UP001145050"/>
    </source>
</evidence>
<organism evidence="3 4">
    <name type="scientific">Terrihalobacillus insolitus</name>
    <dbReference type="NCBI Taxonomy" id="2950438"/>
    <lineage>
        <taxon>Bacteria</taxon>
        <taxon>Bacillati</taxon>
        <taxon>Bacillota</taxon>
        <taxon>Bacilli</taxon>
        <taxon>Bacillales</taxon>
        <taxon>Bacillaceae</taxon>
        <taxon>Terrihalobacillus</taxon>
    </lineage>
</organism>
<dbReference type="RefSeq" id="WP_272437773.1">
    <property type="nucleotide sequence ID" value="NZ_JAMQKB010000025.1"/>
</dbReference>
<dbReference type="InterPro" id="IPR000587">
    <property type="entry name" value="Creatinase_N"/>
</dbReference>
<dbReference type="EMBL" id="JAMQKB010000025">
    <property type="protein sequence ID" value="MDC3425956.1"/>
    <property type="molecule type" value="Genomic_DNA"/>
</dbReference>
<evidence type="ECO:0000313" key="3">
    <source>
        <dbReference type="EMBL" id="MDC3425956.1"/>
    </source>
</evidence>
<dbReference type="InterPro" id="IPR036005">
    <property type="entry name" value="Creatinase/aminopeptidase-like"/>
</dbReference>
<dbReference type="AlphaFoldDB" id="A0A9X3WXC0"/>
<evidence type="ECO:0000259" key="1">
    <source>
        <dbReference type="Pfam" id="PF00557"/>
    </source>
</evidence>